<comment type="caution">
    <text evidence="4">The sequence shown here is derived from an EMBL/GenBank/DDBJ whole genome shotgun (WGS) entry which is preliminary data.</text>
</comment>
<feature type="chain" id="PRO_5047402206" description="VCBS repeat-containing protein" evidence="3">
    <location>
        <begin position="34"/>
        <end position="846"/>
    </location>
</feature>
<protein>
    <recommendedName>
        <fullName evidence="6">VCBS repeat-containing protein</fullName>
    </recommendedName>
</protein>
<accession>A0ABP6SFZ6</accession>
<evidence type="ECO:0000313" key="4">
    <source>
        <dbReference type="EMBL" id="GAA3375836.1"/>
    </source>
</evidence>
<evidence type="ECO:0000256" key="3">
    <source>
        <dbReference type="SAM" id="SignalP"/>
    </source>
</evidence>
<dbReference type="InterPro" id="IPR028994">
    <property type="entry name" value="Integrin_alpha_N"/>
</dbReference>
<dbReference type="Proteomes" id="UP001499990">
    <property type="component" value="Unassembled WGS sequence"/>
</dbReference>
<organism evidence="4 5">
    <name type="scientific">Streptomyces sannanensis</name>
    <dbReference type="NCBI Taxonomy" id="285536"/>
    <lineage>
        <taxon>Bacteria</taxon>
        <taxon>Bacillati</taxon>
        <taxon>Actinomycetota</taxon>
        <taxon>Actinomycetes</taxon>
        <taxon>Kitasatosporales</taxon>
        <taxon>Streptomycetaceae</taxon>
        <taxon>Streptomyces</taxon>
    </lineage>
</organism>
<name>A0ABP6SFZ6_9ACTN</name>
<proteinExistence type="predicted"/>
<sequence>MLVKELWLRRRSRLVASCVALSTALTTLGVAAAAAEKAEKSGGDGVAVSALAKAKSSGKPVEITEHRTPYAEVHANPSGTLTVTTHLTPVRVRQGRTWVPVDTDLVTDKGRVRPKAAVTGLELSSGGDGPLVRLNDKQHVLEMSWPEKLPKPRLDGPVATYPEVLPGVDLQVTAEAEGFQQLLVVKDAKAARNPKLKKIAYGLTGTGLKIGADRNKGLTAVDARGKTVFSGPAPRMWDSSKGNKKTSVMPAAVSGKTLEITPDQKLLTGPDTVYPVHVDPSFSTGVYGAWQVSEAYPDTVWRQEGMFAELTTAAYWSTGSTVSRTRSLLQVDVPYLGGQVLNAKLVLQDHATYSGDCSLHPVELWHTGRAGSTTTWNNQPEWKTKNSSYACPKGTVTLDATGAAQAASLGDTTVVDLGLRASDTVENRQQSSLRRFLLESATFTAEVTYNGECLLVNGVDHKDTDGTSFTKEMNCESQASDVRVEPYTSSAVTGQLLAGPHSFLCWRSGDMNAAGNRIWYYVKGDTSSGWTDWQGWGYVPADKITGAGAEPFPGLPACQVHNVTPGLMSPWDFNSDGRSDVVALQADGNLALFAGNGNGTLANKTMLWTDGRGRNYLDVFTADFNTDGIADIAAVDSAYKLWWWPGDGNGGVADAAVPATDPLTNSQTYFRPYRNVPCRDFFSLDYNGDGKTDVGAVCRVDEQGLDEYQYWWFTGDGKGGVNGLGSDDSGPGGATPNGSHTSADFFSDGRPDVAEMDGFGRLWLNKNIGGGELSPLAPSNPWPAADFGSTVSQMFSGDFDGDRKGDVAAVDSAGRLWMWPGDGNGGFGTPSKMSTATDWGSFKDLM</sequence>
<gene>
    <name evidence="4" type="ORF">GCM10020367_45200</name>
</gene>
<evidence type="ECO:0000256" key="2">
    <source>
        <dbReference type="SAM" id="MobiDB-lite"/>
    </source>
</evidence>
<dbReference type="Pfam" id="PF13517">
    <property type="entry name" value="FG-GAP_3"/>
    <property type="match status" value="1"/>
</dbReference>
<evidence type="ECO:0000313" key="5">
    <source>
        <dbReference type="Proteomes" id="UP001499990"/>
    </source>
</evidence>
<keyword evidence="5" id="KW-1185">Reference proteome</keyword>
<keyword evidence="1 3" id="KW-0732">Signal</keyword>
<feature type="region of interest" description="Disordered" evidence="2">
    <location>
        <begin position="722"/>
        <end position="744"/>
    </location>
</feature>
<evidence type="ECO:0008006" key="6">
    <source>
        <dbReference type="Google" id="ProtNLM"/>
    </source>
</evidence>
<dbReference type="EMBL" id="BAAAYL010000001">
    <property type="protein sequence ID" value="GAA3375836.1"/>
    <property type="molecule type" value="Genomic_DNA"/>
</dbReference>
<feature type="signal peptide" evidence="3">
    <location>
        <begin position="1"/>
        <end position="33"/>
    </location>
</feature>
<dbReference type="SUPFAM" id="SSF69318">
    <property type="entry name" value="Integrin alpha N-terminal domain"/>
    <property type="match status" value="1"/>
</dbReference>
<dbReference type="NCBIfam" id="NF033679">
    <property type="entry name" value="DNRLRE_dom"/>
    <property type="match status" value="1"/>
</dbReference>
<dbReference type="InterPro" id="IPR013517">
    <property type="entry name" value="FG-GAP"/>
</dbReference>
<evidence type="ECO:0000256" key="1">
    <source>
        <dbReference type="ARBA" id="ARBA00022729"/>
    </source>
</evidence>
<reference evidence="5" key="1">
    <citation type="journal article" date="2019" name="Int. J. Syst. Evol. Microbiol.">
        <title>The Global Catalogue of Microorganisms (GCM) 10K type strain sequencing project: providing services to taxonomists for standard genome sequencing and annotation.</title>
        <authorList>
            <consortium name="The Broad Institute Genomics Platform"/>
            <consortium name="The Broad Institute Genome Sequencing Center for Infectious Disease"/>
            <person name="Wu L."/>
            <person name="Ma J."/>
        </authorList>
    </citation>
    <scope>NUCLEOTIDE SEQUENCE [LARGE SCALE GENOMIC DNA]</scope>
    <source>
        <strain evidence="5">JCM 9651</strain>
    </source>
</reference>